<dbReference type="RefSeq" id="WP_386705306.1">
    <property type="nucleotide sequence ID" value="NZ_JBHRYF010000001.1"/>
</dbReference>
<protein>
    <recommendedName>
        <fullName evidence="4">Glycosyltransferase RgtA/B/C/D-like domain-containing protein</fullName>
    </recommendedName>
</protein>
<feature type="transmembrane region" description="Helical" evidence="1">
    <location>
        <begin position="153"/>
        <end position="173"/>
    </location>
</feature>
<proteinExistence type="predicted"/>
<accession>A0ABV7UNU9</accession>
<dbReference type="EMBL" id="JBHRYF010000001">
    <property type="protein sequence ID" value="MFC3658610.1"/>
    <property type="molecule type" value="Genomic_DNA"/>
</dbReference>
<feature type="transmembrane region" description="Helical" evidence="1">
    <location>
        <begin position="377"/>
        <end position="398"/>
    </location>
</feature>
<organism evidence="2 3">
    <name type="scientific">Luteimonas notoginsengisoli</name>
    <dbReference type="NCBI Taxonomy" id="1578200"/>
    <lineage>
        <taxon>Bacteria</taxon>
        <taxon>Pseudomonadati</taxon>
        <taxon>Pseudomonadota</taxon>
        <taxon>Gammaproteobacteria</taxon>
        <taxon>Lysobacterales</taxon>
        <taxon>Lysobacteraceae</taxon>
        <taxon>Luteimonas</taxon>
    </lineage>
</organism>
<feature type="transmembrane region" description="Helical" evidence="1">
    <location>
        <begin position="284"/>
        <end position="309"/>
    </location>
</feature>
<keyword evidence="3" id="KW-1185">Reference proteome</keyword>
<feature type="transmembrane region" description="Helical" evidence="1">
    <location>
        <begin position="404"/>
        <end position="423"/>
    </location>
</feature>
<evidence type="ECO:0008006" key="4">
    <source>
        <dbReference type="Google" id="ProtNLM"/>
    </source>
</evidence>
<keyword evidence="1" id="KW-1133">Transmembrane helix</keyword>
<feature type="transmembrane region" description="Helical" evidence="1">
    <location>
        <begin position="223"/>
        <end position="246"/>
    </location>
</feature>
<evidence type="ECO:0000313" key="2">
    <source>
        <dbReference type="EMBL" id="MFC3658610.1"/>
    </source>
</evidence>
<dbReference type="Proteomes" id="UP001595724">
    <property type="component" value="Unassembled WGS sequence"/>
</dbReference>
<feature type="transmembrane region" description="Helical" evidence="1">
    <location>
        <begin position="98"/>
        <end position="117"/>
    </location>
</feature>
<name>A0ABV7UNU9_9GAMM</name>
<feature type="transmembrane region" description="Helical" evidence="1">
    <location>
        <begin position="329"/>
        <end position="356"/>
    </location>
</feature>
<evidence type="ECO:0000256" key="1">
    <source>
        <dbReference type="SAM" id="Phobius"/>
    </source>
</evidence>
<feature type="transmembrane region" description="Helical" evidence="1">
    <location>
        <begin position="185"/>
        <end position="211"/>
    </location>
</feature>
<evidence type="ECO:0000313" key="3">
    <source>
        <dbReference type="Proteomes" id="UP001595724"/>
    </source>
</evidence>
<gene>
    <name evidence="2" type="ORF">ACFOM9_00775</name>
</gene>
<reference evidence="3" key="1">
    <citation type="journal article" date="2019" name="Int. J. Syst. Evol. Microbiol.">
        <title>The Global Catalogue of Microorganisms (GCM) 10K type strain sequencing project: providing services to taxonomists for standard genome sequencing and annotation.</title>
        <authorList>
            <consortium name="The Broad Institute Genomics Platform"/>
            <consortium name="The Broad Institute Genome Sequencing Center for Infectious Disease"/>
            <person name="Wu L."/>
            <person name="Ma J."/>
        </authorList>
    </citation>
    <scope>NUCLEOTIDE SEQUENCE [LARGE SCALE GENOMIC DNA]</scope>
    <source>
        <strain evidence="3">KCTC 42211</strain>
    </source>
</reference>
<sequence length="625" mass="67801">MNISQDAASRTLPSSTRREAAFAFLLSMAPIASLVLMVVGWLRHGLDLPYRDDWREYLSGKIASLDMQHLFRADNDTLSPVTRVLDALAQRYLGGNAIAYQSLSMVCVLGLLLWLQWKLLGKAVGDRFLAACAFSTTILMLQPDSYWGLQNLAYIQALPLVFLLAILCVAFHGQWRSGTKATASFLLGLLAGLSYISGAFATLAMSFVLLAACVVHRRLRKSIAAPAIGALASAVITVALQSWVILSVQHGKTHRADAPWALPLDADFWFYLFGKIGRSLMLPASWGTISLVLCVAALGALVAFAAVLMRQPEAETESDIAPGMIPPAITASVIAFSLLAAIATYLCLVAAGRANLRPASVDGNLEVFRFAYHRFHFFWVTALWPWLAAVAMIVGGAVARRSRVVPGAAAACMVLFVVYQGGFSHFQAFHKITAARLSSDATCLRRELAHGGHITCPTLAPYGDLSRAYAYAVRTEASFVRYFPPQSAGTDPLSGPAFRPILHPATVLNATASRPGPGRLELSGGRDPRVIFSAGMRGALGECLVLQVRATVTADYADRAQLFYRTPEEQKFSETHSIRIPVGRGPRVVDFVAVSRAGFNDRLRLDPVANYQPSEVRDLSVRCLF</sequence>
<keyword evidence="1" id="KW-0812">Transmembrane</keyword>
<keyword evidence="1" id="KW-0472">Membrane</keyword>
<comment type="caution">
    <text evidence="2">The sequence shown here is derived from an EMBL/GenBank/DDBJ whole genome shotgun (WGS) entry which is preliminary data.</text>
</comment>
<feature type="transmembrane region" description="Helical" evidence="1">
    <location>
        <begin position="21"/>
        <end position="42"/>
    </location>
</feature>